<reference evidence="2" key="2">
    <citation type="journal article" date="2018" name="Plant J.">
        <title>The Sorghum bicolor reference genome: improved assembly, gene annotations, a transcriptome atlas, and signatures of genome organization.</title>
        <authorList>
            <person name="McCormick R.F."/>
            <person name="Truong S.K."/>
            <person name="Sreedasyam A."/>
            <person name="Jenkins J."/>
            <person name="Shu S."/>
            <person name="Sims D."/>
            <person name="Kennedy M."/>
            <person name="Amirebrahimi M."/>
            <person name="Weers B.D."/>
            <person name="McKinley B."/>
            <person name="Mattison A."/>
            <person name="Morishige D.T."/>
            <person name="Grimwood J."/>
            <person name="Schmutz J."/>
            <person name="Mullet J.E."/>
        </authorList>
    </citation>
    <scope>NUCLEOTIDE SEQUENCE [LARGE SCALE GENOMIC DNA]</scope>
    <source>
        <strain evidence="2">cv. BTx623</strain>
    </source>
</reference>
<dbReference type="Proteomes" id="UP000000768">
    <property type="component" value="Chromosome 8"/>
</dbReference>
<evidence type="ECO:0000313" key="1">
    <source>
        <dbReference type="EMBL" id="OQU78590.1"/>
    </source>
</evidence>
<protein>
    <submittedName>
        <fullName evidence="1">Uncharacterized protein</fullName>
    </submittedName>
</protein>
<accession>A0A1Z5R4E3</accession>
<proteinExistence type="predicted"/>
<dbReference type="ExpressionAtlas" id="A0A1Z5R4E3">
    <property type="expression patterns" value="baseline"/>
</dbReference>
<dbReference type="AlphaFoldDB" id="A0A1Z5R4E3"/>
<gene>
    <name evidence="1" type="ORF">SORBI_3008G005700</name>
</gene>
<dbReference type="InParanoid" id="A0A1Z5R4E3"/>
<name>A0A1Z5R4E3_SORBI</name>
<organism evidence="1 2">
    <name type="scientific">Sorghum bicolor</name>
    <name type="common">Sorghum</name>
    <name type="synonym">Sorghum vulgare</name>
    <dbReference type="NCBI Taxonomy" id="4558"/>
    <lineage>
        <taxon>Eukaryota</taxon>
        <taxon>Viridiplantae</taxon>
        <taxon>Streptophyta</taxon>
        <taxon>Embryophyta</taxon>
        <taxon>Tracheophyta</taxon>
        <taxon>Spermatophyta</taxon>
        <taxon>Magnoliopsida</taxon>
        <taxon>Liliopsida</taxon>
        <taxon>Poales</taxon>
        <taxon>Poaceae</taxon>
        <taxon>PACMAD clade</taxon>
        <taxon>Panicoideae</taxon>
        <taxon>Andropogonodae</taxon>
        <taxon>Andropogoneae</taxon>
        <taxon>Sorghinae</taxon>
        <taxon>Sorghum</taxon>
    </lineage>
</organism>
<sequence length="136" mass="14836">MGHFPPFPRSMGHFPVSPLLSLTRSLSSTAAAAVDQFCSGKQRPWPRCVVLHAAMASVDRRGSGRATPPAVAWRRLLPAASRRRRETHSALGKLTLWRIDDEEQHSENHLHAMMEVESGTLPGNTLAASMGKTATT</sequence>
<dbReference type="EMBL" id="CM000767">
    <property type="protein sequence ID" value="OQU78590.1"/>
    <property type="molecule type" value="Genomic_DNA"/>
</dbReference>
<keyword evidence="2" id="KW-1185">Reference proteome</keyword>
<reference evidence="1 2" key="1">
    <citation type="journal article" date="2009" name="Nature">
        <title>The Sorghum bicolor genome and the diversification of grasses.</title>
        <authorList>
            <person name="Paterson A.H."/>
            <person name="Bowers J.E."/>
            <person name="Bruggmann R."/>
            <person name="Dubchak I."/>
            <person name="Grimwood J."/>
            <person name="Gundlach H."/>
            <person name="Haberer G."/>
            <person name="Hellsten U."/>
            <person name="Mitros T."/>
            <person name="Poliakov A."/>
            <person name="Schmutz J."/>
            <person name="Spannagl M."/>
            <person name="Tang H."/>
            <person name="Wang X."/>
            <person name="Wicker T."/>
            <person name="Bharti A.K."/>
            <person name="Chapman J."/>
            <person name="Feltus F.A."/>
            <person name="Gowik U."/>
            <person name="Grigoriev I.V."/>
            <person name="Lyons E."/>
            <person name="Maher C.A."/>
            <person name="Martis M."/>
            <person name="Narechania A."/>
            <person name="Otillar R.P."/>
            <person name="Penning B.W."/>
            <person name="Salamov A.A."/>
            <person name="Wang Y."/>
            <person name="Zhang L."/>
            <person name="Carpita N.C."/>
            <person name="Freeling M."/>
            <person name="Gingle A.R."/>
            <person name="Hash C.T."/>
            <person name="Keller B."/>
            <person name="Klein P."/>
            <person name="Kresovich S."/>
            <person name="McCann M.C."/>
            <person name="Ming R."/>
            <person name="Peterson D.G."/>
            <person name="Mehboob-ur-Rahman"/>
            <person name="Ware D."/>
            <person name="Westhoff P."/>
            <person name="Mayer K.F."/>
            <person name="Messing J."/>
            <person name="Rokhsar D.S."/>
        </authorList>
    </citation>
    <scope>NUCLEOTIDE SEQUENCE [LARGE SCALE GENOMIC DNA]</scope>
    <source>
        <strain evidence="2">cv. BTx623</strain>
    </source>
</reference>
<evidence type="ECO:0000313" key="2">
    <source>
        <dbReference type="Proteomes" id="UP000000768"/>
    </source>
</evidence>
<dbReference type="Gramene" id="OQU78590">
    <property type="protein sequence ID" value="OQU78590"/>
    <property type="gene ID" value="SORBI_3008G005700"/>
</dbReference>